<dbReference type="Pfam" id="PF09279">
    <property type="entry name" value="EF-hand_like"/>
    <property type="match status" value="1"/>
</dbReference>
<accession>A0A8C2L3S6</accession>
<evidence type="ECO:0000256" key="9">
    <source>
        <dbReference type="ARBA" id="ARBA00022553"/>
    </source>
</evidence>
<dbReference type="InterPro" id="IPR001711">
    <property type="entry name" value="PLipase_C_Pinositol-sp_Y"/>
</dbReference>
<dbReference type="PROSITE" id="PS50009">
    <property type="entry name" value="RASGEF_CAT"/>
    <property type="match status" value="1"/>
</dbReference>
<evidence type="ECO:0000259" key="26">
    <source>
        <dbReference type="PROSITE" id="PS50008"/>
    </source>
</evidence>
<dbReference type="Pfam" id="PF00168">
    <property type="entry name" value="C2"/>
    <property type="match status" value="1"/>
</dbReference>
<dbReference type="GO" id="GO:0048015">
    <property type="term" value="P:phosphatidylinositol-mediated signaling"/>
    <property type="evidence" value="ECO:0007669"/>
    <property type="project" value="TreeGrafter"/>
</dbReference>
<feature type="domain" description="C2" evidence="25">
    <location>
        <begin position="1758"/>
        <end position="1883"/>
    </location>
</feature>
<dbReference type="Gene3D" id="1.10.840.10">
    <property type="entry name" value="Ras guanine-nucleotide exchange factors catalytic domain"/>
    <property type="match status" value="1"/>
</dbReference>
<evidence type="ECO:0000313" key="30">
    <source>
        <dbReference type="Proteomes" id="UP000694701"/>
    </source>
</evidence>
<sequence>MRVCVERQAHIGLMSSMASEKTSAVLGLKSLGKETSASNGDALISMNCGLPVSVSPQALVHYSFGTLDGDLLGTEGRILKSLDIRSKSLDCLDETYRSKNCSCGAVRHGEEGLYVCQMCGFCDPVESKEGCPVNSFPPRSWGMVPQQRKAEGLSSDVTCLAGEQPMLSGSDGELCQMELLIGQNTESLPFCGLDLRRNSVPVSLPQGPQCTNGCGTAMYNKLHDRTDFVCAVCHKNGFSSLERINRKTKPICSQGRYIKRSTPFRLSVPACSDSEGTVSDSEFVRNKKERSTVLVRRYLKNNQKIKKTVCTGTRAIVRTLPTGCISDRVWESVCGKTLWTCGNRIPEKFIYVWYLVDHVDPSLSPEVCLLHPSRKLLAQTVSWLQVSLLQIRFRACLPRTSIAAHLSGALLEATAGLGARSSLPSFTVGSTDRAMLKERQLCSSMANSSILPSAVTGISKELADLRHLIQFPEEIATILTEQEQQLYRRVFPLDYLSFLTRDLGSPECHKRHPHLKASLSAPIMPTQNDHHNTVEDLVTRFNEVSSWVTWLILTAGSMEEKREVFSYLVHVAKCSWNMGNYNAVMEFLAGLRSRKVLKMWQFMDQADIETMRGLKDAMAQHESSSEYKKVVNRALNIPGCKVVPFCGVFLKELSEALDGAASIIGLHPSFDSQEDPVEFVTDYNGQQHFLQRVGSDGLHSSDKEATVSNILQTIRSCNRSLEAEEPEEKAQEITVCLKNSFKDKSRSQFLVGDLSDSEGDPLELIKDLDLQATEEVHGPFSHGTELIPWYVLSLQPDIHQFLLQGATVIHYDHETHLTSRCLLRLQPDNCFLTWSKPHSSCGTGGKARGFMGHPPSSDYLPLVQSVHCGLTDGLLDLNVVKAVFMGHPGVDVNYVCLQHKLCNMNPGENGVTLLYGLHTTDNRLLHFVAPKHTAQMLHEGLQELLSAIRKIRKFPDQRLQWLRKQYVSLYQEDGRFEGPTLAHAIELFGGRRWNMGASGPGSASKSAEKNSAQKNSPLGINANVKKKKKALVRGDSGDGTDDEMISRKTRSCKETLGRRESLESVEQENTVKELTELTMFGVFRAWSSRSWHGRGKGCFRGFQDLMISDSIMSFVEFVELFKSFSIRSRKDLKELFDTYAVPCSRSGPDSVPLYTTLRIDDKLTGLQPDLDLLTRNGSDLGLFIRTRQQMSDNQKQISDAIAAASIVSNGTGVENSSLGVLGLAISQLNDFMVNCQGEHLSYDEILSIIQKFEPSSNMRQMGWMSFEGFARFLMDKDSFASKNEESQVNLDELQYPLSYYYIESSHNTYLTGHQLKGESSVELYSQVLLQGCRSVELDCWDGDDGMPVIYHGHTLTTKIPFKDVVEAINRSAFVNSEMPLILSIENHCSLPQQRKMAEIFKTVFGEKLVTKFLFESDFADEPLLPSPLQLRGKILLKNKKLKAHQAPVDILKQKAHQLAHMQAQANNGTVSGTSLGNNDEEEEEEDEYDYDYESLSDGKCFLIFFFSADNILDDKPEGKSSTEKLQYESNDEMPKRFKKAGSKGKMFDMELGEEFYLPQNEKESRQIAQELSDLVIYCQAIKFPGLSTLSPSGPGRGKDRKSRKSIFGSAPARGSPGEPVTLVRAPGKASLEGIRMNWEEQTSLTLSPSTSLSSIIRTPRCYHISSVNENAAKRLCRRYSQKLIQHTSCQLLRTYPAATRIDSANPNPLIFWLHGIQLVALNYQTDDLPLQLNAALFEANGHCGYVLKPPVLWERSCPLYHQFYPLDRDLENMTPTLYTLTIVSGQNVCPGNSNGSPCVEVEVLGMPADSCHFRTKPIHRNTLNPIWNEHFQFHVHFEDMAFLRIAVVENNSSQVTAQRILPLKTLKPGYRHLQLRNLRNESLEISSMFIFSRRTEESPSGGPLPVSLFSTEERRAAQQHKVTVHGVPGPEPFTVMCVDEYTTAKQLLDSVSLFPTTSFNYFLMEEKMPLSKEKCESKRAPQQRPLANDERLLRVTHSWQPQEGYVGRIYLKTKEENINEKNMVMEGVEEVSGGEDDTFLVQVHDVSPEQPHTVIKAPRYSTAQDIIQQTLSKAKYSLSILSNPNPCDYVLMEEVTKDAAGKKSSSAKPCQRVLQDHECVFQAQSRWKGAGKFTLKLKEQIAREDKRKGVSFASELRKLTGRSRSLTVNTNTNGPAAQEPTHSKEEKAACPSMVPLPEASE</sequence>
<comment type="function">
    <text evidence="21">The production of the second messenger molecules diacylglycerol (DAG) and inositol 1,4,5-trisphosphate (IP3) is mediated by activated phosphatidylinositol-specific phospholipase C enzymes. PLCE1 is a bifunctional enzyme which also regulates small GTPases of the Ras superfamily through its Ras guanine-exchange factor (RasGEF) activity. As an effector of heterotrimeric and small G-protein, it may play a role in cell survival, cell growth, actin organization and T-cell activation. In podocytes, is involved in the regulation of lamellipodia formation. Acts downstream of AVIL to allow ARP2/3 complex assembly.</text>
</comment>
<keyword evidence="17 23" id="KW-0443">Lipid metabolism</keyword>
<evidence type="ECO:0000256" key="4">
    <source>
        <dbReference type="ARBA" id="ARBA00004394"/>
    </source>
</evidence>
<keyword evidence="10 22" id="KW-0344">Guanine-nucleotide releasing factor</keyword>
<keyword evidence="16" id="KW-0333">Golgi apparatus</keyword>
<evidence type="ECO:0000256" key="22">
    <source>
        <dbReference type="PROSITE-ProRule" id="PRU00168"/>
    </source>
</evidence>
<keyword evidence="20" id="KW-0966">Cell projection</keyword>
<dbReference type="GO" id="GO:0051209">
    <property type="term" value="P:release of sequestered calcium ion into cytosol"/>
    <property type="evidence" value="ECO:0007669"/>
    <property type="project" value="TreeGrafter"/>
</dbReference>
<dbReference type="GO" id="GO:0004435">
    <property type="term" value="F:phosphatidylinositol-4,5-bisphosphate phospholipase C activity"/>
    <property type="evidence" value="ECO:0007669"/>
    <property type="project" value="UniProtKB-EC"/>
</dbReference>
<dbReference type="InterPro" id="IPR046973">
    <property type="entry name" value="PLC-epsilon1_cat"/>
</dbReference>
<comment type="catalytic activity">
    <reaction evidence="1 23">
        <text>a 1,2-diacyl-sn-glycero-3-phospho-(1D-myo-inositol-4,5-bisphosphate) + H2O = 1D-myo-inositol 1,4,5-trisphosphate + a 1,2-diacyl-sn-glycerol + H(+)</text>
        <dbReference type="Rhea" id="RHEA:33179"/>
        <dbReference type="ChEBI" id="CHEBI:15377"/>
        <dbReference type="ChEBI" id="CHEBI:15378"/>
        <dbReference type="ChEBI" id="CHEBI:17815"/>
        <dbReference type="ChEBI" id="CHEBI:58456"/>
        <dbReference type="ChEBI" id="CHEBI:203600"/>
        <dbReference type="EC" id="3.1.4.11"/>
    </reaction>
</comment>
<dbReference type="SMART" id="SM00149">
    <property type="entry name" value="PLCYc"/>
    <property type="match status" value="1"/>
</dbReference>
<feature type="region of interest" description="Disordered" evidence="24">
    <location>
        <begin position="2161"/>
        <end position="2201"/>
    </location>
</feature>
<evidence type="ECO:0000256" key="23">
    <source>
        <dbReference type="RuleBase" id="RU361133"/>
    </source>
</evidence>
<dbReference type="FunFam" id="3.20.20.190:FF:000090">
    <property type="entry name" value="Phosphoinositide phospholipase C"/>
    <property type="match status" value="1"/>
</dbReference>
<keyword evidence="13 23" id="KW-0378">Hydrolase</keyword>
<dbReference type="GO" id="GO:0046872">
    <property type="term" value="F:metal ion binding"/>
    <property type="evidence" value="ECO:0007669"/>
    <property type="project" value="UniProtKB-KW"/>
</dbReference>
<dbReference type="Gene3D" id="3.20.20.190">
    <property type="entry name" value="Phosphatidylinositol (PI) phosphodiesterase"/>
    <property type="match status" value="1"/>
</dbReference>
<dbReference type="Gene3D" id="2.60.40.150">
    <property type="entry name" value="C2 domain"/>
    <property type="match status" value="1"/>
</dbReference>
<evidence type="ECO:0000256" key="7">
    <source>
        <dbReference type="ARBA" id="ARBA00022475"/>
    </source>
</evidence>
<dbReference type="SMART" id="SM00314">
    <property type="entry name" value="RA"/>
    <property type="match status" value="1"/>
</dbReference>
<keyword evidence="14" id="KW-0106">Calcium</keyword>
<comment type="subcellular location">
    <subcellularLocation>
        <location evidence="3">Cell membrane</location>
    </subcellularLocation>
    <subcellularLocation>
        <location evidence="5">Cell projection</location>
        <location evidence="5">Lamellipodium</location>
    </subcellularLocation>
    <subcellularLocation>
        <location evidence="6">Cytoplasm</location>
        <location evidence="6">Cytosol</location>
    </subcellularLocation>
    <subcellularLocation>
        <location evidence="4">Golgi apparatus membrane</location>
    </subcellularLocation>
</comment>
<dbReference type="CDD" id="cd08596">
    <property type="entry name" value="PI-PLCc_epsilon"/>
    <property type="match status" value="1"/>
</dbReference>
<evidence type="ECO:0000256" key="8">
    <source>
        <dbReference type="ARBA" id="ARBA00022490"/>
    </source>
</evidence>
<dbReference type="GO" id="GO:0007265">
    <property type="term" value="P:Ras protein signal transduction"/>
    <property type="evidence" value="ECO:0007669"/>
    <property type="project" value="TreeGrafter"/>
</dbReference>
<dbReference type="Pfam" id="PF00387">
    <property type="entry name" value="PI-PLC-Y"/>
    <property type="match status" value="1"/>
</dbReference>
<dbReference type="InterPro" id="IPR000008">
    <property type="entry name" value="C2_dom"/>
</dbReference>
<keyword evidence="7" id="KW-1003">Cell membrane</keyword>
<evidence type="ECO:0000256" key="16">
    <source>
        <dbReference type="ARBA" id="ARBA00023034"/>
    </source>
</evidence>
<dbReference type="PROSITE" id="PS50007">
    <property type="entry name" value="PIPLC_X_DOMAIN"/>
    <property type="match status" value="1"/>
</dbReference>
<dbReference type="InterPro" id="IPR017946">
    <property type="entry name" value="PLC-like_Pdiesterase_TIM-brl"/>
</dbReference>
<feature type="region of interest" description="Disordered" evidence="24">
    <location>
        <begin position="1464"/>
        <end position="1486"/>
    </location>
</feature>
<dbReference type="InterPro" id="IPR011992">
    <property type="entry name" value="EF-hand-dom_pair"/>
</dbReference>
<feature type="compositionally biased region" description="Polar residues" evidence="24">
    <location>
        <begin position="1464"/>
        <end position="1477"/>
    </location>
</feature>
<dbReference type="InterPro" id="IPR001192">
    <property type="entry name" value="PI-PLC_fam"/>
</dbReference>
<keyword evidence="11" id="KW-0479">Metal-binding</keyword>
<dbReference type="InterPro" id="IPR001895">
    <property type="entry name" value="RASGEF_cat_dom"/>
</dbReference>
<feature type="compositionally biased region" description="Low complexity" evidence="24">
    <location>
        <begin position="996"/>
        <end position="1005"/>
    </location>
</feature>
<keyword evidence="9" id="KW-0597">Phosphoprotein</keyword>
<protein>
    <recommendedName>
        <fullName evidence="23">Phosphoinositide phospholipase C</fullName>
        <ecNumber evidence="23">3.1.4.11</ecNumber>
    </recommendedName>
</protein>
<dbReference type="GO" id="GO:0030027">
    <property type="term" value="C:lamellipodium"/>
    <property type="evidence" value="ECO:0007669"/>
    <property type="project" value="UniProtKB-SubCell"/>
</dbReference>
<dbReference type="Gene3D" id="3.10.20.90">
    <property type="entry name" value="Phosphatidylinositol 3-kinase Catalytic Subunit, Chain A, domain 1"/>
    <property type="match status" value="2"/>
</dbReference>
<evidence type="ECO:0000256" key="18">
    <source>
        <dbReference type="ARBA" id="ARBA00023136"/>
    </source>
</evidence>
<dbReference type="Gene3D" id="1.10.238.10">
    <property type="entry name" value="EF-hand"/>
    <property type="match status" value="1"/>
</dbReference>
<dbReference type="GO" id="GO:0005886">
    <property type="term" value="C:plasma membrane"/>
    <property type="evidence" value="ECO:0007669"/>
    <property type="project" value="UniProtKB-SubCell"/>
</dbReference>
<dbReference type="SUPFAM" id="SSF47473">
    <property type="entry name" value="EF-hand"/>
    <property type="match status" value="1"/>
</dbReference>
<dbReference type="CDD" id="cd00275">
    <property type="entry name" value="C2_PLC_like"/>
    <property type="match status" value="1"/>
</dbReference>
<evidence type="ECO:0000256" key="14">
    <source>
        <dbReference type="ARBA" id="ARBA00022837"/>
    </source>
</evidence>
<feature type="compositionally biased region" description="Polar residues" evidence="24">
    <location>
        <begin position="1009"/>
        <end position="1018"/>
    </location>
</feature>
<dbReference type="GO" id="GO:0000139">
    <property type="term" value="C:Golgi membrane"/>
    <property type="evidence" value="ECO:0007669"/>
    <property type="project" value="UniProtKB-SubCell"/>
</dbReference>
<dbReference type="SMART" id="SM00239">
    <property type="entry name" value="C2"/>
    <property type="match status" value="1"/>
</dbReference>
<dbReference type="InterPro" id="IPR000159">
    <property type="entry name" value="RA_dom"/>
</dbReference>
<dbReference type="CDD" id="cd16203">
    <property type="entry name" value="EFh_PI-PLCepsilon"/>
    <property type="match status" value="1"/>
</dbReference>
<dbReference type="PROSITE" id="PS50008">
    <property type="entry name" value="PIPLC_Y_DOMAIN"/>
    <property type="match status" value="1"/>
</dbReference>
<dbReference type="PROSITE" id="PS50200">
    <property type="entry name" value="RA"/>
    <property type="match status" value="1"/>
</dbReference>
<feature type="region of interest" description="Disordered" evidence="24">
    <location>
        <begin position="1589"/>
        <end position="1622"/>
    </location>
</feature>
<evidence type="ECO:0000313" key="29">
    <source>
        <dbReference type="Ensembl" id="ENSCCRP00020117533.1"/>
    </source>
</evidence>
<proteinExistence type="predicted"/>
<keyword evidence="19" id="KW-0807">Transducer</keyword>
<comment type="cofactor">
    <cofactor evidence="2">
        <name>Ca(2+)</name>
        <dbReference type="ChEBI" id="CHEBI:29108"/>
    </cofactor>
</comment>
<evidence type="ECO:0000256" key="13">
    <source>
        <dbReference type="ARBA" id="ARBA00022801"/>
    </source>
</evidence>
<evidence type="ECO:0000259" key="27">
    <source>
        <dbReference type="PROSITE" id="PS50009"/>
    </source>
</evidence>
<dbReference type="SUPFAM" id="SSF51695">
    <property type="entry name" value="PLC-like phosphodiesterases"/>
    <property type="match status" value="1"/>
</dbReference>
<dbReference type="GO" id="GO:0005085">
    <property type="term" value="F:guanyl-nucleotide exchange factor activity"/>
    <property type="evidence" value="ECO:0007669"/>
    <property type="project" value="UniProtKB-KW"/>
</dbReference>
<dbReference type="PANTHER" id="PTHR10336">
    <property type="entry name" value="PHOSPHOINOSITIDE-SPECIFIC PHOSPHOLIPASE C FAMILY PROTEIN"/>
    <property type="match status" value="1"/>
</dbReference>
<dbReference type="PRINTS" id="PR00390">
    <property type="entry name" value="PHPHLIPASEC"/>
</dbReference>
<dbReference type="InterPro" id="IPR000909">
    <property type="entry name" value="PLipase_C_PInositol-sp_X_dom"/>
</dbReference>
<dbReference type="InterPro" id="IPR036964">
    <property type="entry name" value="RASGEF_cat_dom_sf"/>
</dbReference>
<dbReference type="InterPro" id="IPR023578">
    <property type="entry name" value="Ras_GEF_dom_sf"/>
</dbReference>
<dbReference type="PANTHER" id="PTHR10336:SF6">
    <property type="entry name" value="1-PHOSPHATIDYLINOSITOL 4,5-BISPHOSPHATE PHOSPHODIESTERASE EPSILON-1"/>
    <property type="match status" value="1"/>
</dbReference>
<feature type="region of interest" description="Disordered" evidence="24">
    <location>
        <begin position="1516"/>
        <end position="1538"/>
    </location>
</feature>
<keyword evidence="12" id="KW-0677">Repeat</keyword>
<evidence type="ECO:0000256" key="3">
    <source>
        <dbReference type="ARBA" id="ARBA00004236"/>
    </source>
</evidence>
<dbReference type="InterPro" id="IPR015359">
    <property type="entry name" value="PLC_EF-hand-like"/>
</dbReference>
<feature type="compositionally biased region" description="Polar residues" evidence="24">
    <location>
        <begin position="2162"/>
        <end position="2175"/>
    </location>
</feature>
<dbReference type="SUPFAM" id="SSF48366">
    <property type="entry name" value="Ras GEF"/>
    <property type="match status" value="1"/>
</dbReference>
<evidence type="ECO:0000259" key="28">
    <source>
        <dbReference type="PROSITE" id="PS50200"/>
    </source>
</evidence>
<feature type="domain" description="Ras-GEF" evidence="27">
    <location>
        <begin position="471"/>
        <end position="726"/>
    </location>
</feature>
<dbReference type="SMART" id="SM00148">
    <property type="entry name" value="PLCXc"/>
    <property type="match status" value="1"/>
</dbReference>
<dbReference type="Pfam" id="PF00617">
    <property type="entry name" value="RasGEF"/>
    <property type="match status" value="1"/>
</dbReference>
<evidence type="ECO:0000256" key="12">
    <source>
        <dbReference type="ARBA" id="ARBA00022737"/>
    </source>
</evidence>
<reference evidence="29" key="1">
    <citation type="submission" date="2025-08" db="UniProtKB">
        <authorList>
            <consortium name="Ensembl"/>
        </authorList>
    </citation>
    <scope>IDENTIFICATION</scope>
</reference>
<evidence type="ECO:0000256" key="2">
    <source>
        <dbReference type="ARBA" id="ARBA00001913"/>
    </source>
</evidence>
<organism evidence="29 30">
    <name type="scientific">Cyprinus carpio</name>
    <name type="common">Common carp</name>
    <dbReference type="NCBI Taxonomy" id="7962"/>
    <lineage>
        <taxon>Eukaryota</taxon>
        <taxon>Metazoa</taxon>
        <taxon>Chordata</taxon>
        <taxon>Craniata</taxon>
        <taxon>Vertebrata</taxon>
        <taxon>Euteleostomi</taxon>
        <taxon>Actinopterygii</taxon>
        <taxon>Neopterygii</taxon>
        <taxon>Teleostei</taxon>
        <taxon>Ostariophysi</taxon>
        <taxon>Cypriniformes</taxon>
        <taxon>Cyprinidae</taxon>
        <taxon>Cyprininae</taxon>
        <taxon>Cyprinus</taxon>
    </lineage>
</organism>
<evidence type="ECO:0000256" key="1">
    <source>
        <dbReference type="ARBA" id="ARBA00001195"/>
    </source>
</evidence>
<dbReference type="Ensembl" id="ENSCCRT00020128125.1">
    <property type="protein sequence ID" value="ENSCCRP00020117533.1"/>
    <property type="gene ID" value="ENSCCRG00020052857.1"/>
</dbReference>
<evidence type="ECO:0000256" key="24">
    <source>
        <dbReference type="SAM" id="MobiDB-lite"/>
    </source>
</evidence>
<keyword evidence="15 23" id="KW-0442">Lipid degradation</keyword>
<dbReference type="InterPro" id="IPR035892">
    <property type="entry name" value="C2_domain_sf"/>
</dbReference>
<dbReference type="SMART" id="SM00147">
    <property type="entry name" value="RasGEF"/>
    <property type="match status" value="1"/>
</dbReference>
<dbReference type="EC" id="3.1.4.11" evidence="23"/>
<feature type="compositionally biased region" description="Basic and acidic residues" evidence="24">
    <location>
        <begin position="1516"/>
        <end position="1526"/>
    </location>
</feature>
<evidence type="ECO:0000256" key="5">
    <source>
        <dbReference type="ARBA" id="ARBA00004510"/>
    </source>
</evidence>
<dbReference type="InterPro" id="IPR029071">
    <property type="entry name" value="Ubiquitin-like_domsf"/>
</dbReference>
<dbReference type="Pfam" id="PF00788">
    <property type="entry name" value="RA"/>
    <property type="match status" value="1"/>
</dbReference>
<dbReference type="CDD" id="cd01780">
    <property type="entry name" value="RA2_PLC-epsilon"/>
    <property type="match status" value="1"/>
</dbReference>
<dbReference type="GO" id="GO:0005829">
    <property type="term" value="C:cytosol"/>
    <property type="evidence" value="ECO:0007669"/>
    <property type="project" value="UniProtKB-SubCell"/>
</dbReference>
<keyword evidence="18" id="KW-0472">Membrane</keyword>
<dbReference type="GO" id="GO:0031267">
    <property type="term" value="F:small GTPase binding"/>
    <property type="evidence" value="ECO:0007669"/>
    <property type="project" value="UniProtKB-ARBA"/>
</dbReference>
<dbReference type="FunFam" id="3.10.20.90:FF:000086">
    <property type="entry name" value="Phosphoinositide phospholipase C"/>
    <property type="match status" value="1"/>
</dbReference>
<evidence type="ECO:0000256" key="10">
    <source>
        <dbReference type="ARBA" id="ARBA00022658"/>
    </source>
</evidence>
<dbReference type="GO" id="GO:0007186">
    <property type="term" value="P:G protein-coupled receptor signaling pathway"/>
    <property type="evidence" value="ECO:0007669"/>
    <property type="project" value="UniProtKB-ARBA"/>
</dbReference>
<dbReference type="Pfam" id="PF00388">
    <property type="entry name" value="PI-PLC-X"/>
    <property type="match status" value="1"/>
</dbReference>
<evidence type="ECO:0000256" key="6">
    <source>
        <dbReference type="ARBA" id="ARBA00004514"/>
    </source>
</evidence>
<evidence type="ECO:0000256" key="21">
    <source>
        <dbReference type="ARBA" id="ARBA00059831"/>
    </source>
</evidence>
<dbReference type="GO" id="GO:0046488">
    <property type="term" value="P:phosphatidylinositol metabolic process"/>
    <property type="evidence" value="ECO:0007669"/>
    <property type="project" value="TreeGrafter"/>
</dbReference>
<dbReference type="PROSITE" id="PS50004">
    <property type="entry name" value="C2"/>
    <property type="match status" value="1"/>
</dbReference>
<feature type="region of interest" description="Disordered" evidence="24">
    <location>
        <begin position="996"/>
        <end position="1049"/>
    </location>
</feature>
<evidence type="ECO:0000256" key="20">
    <source>
        <dbReference type="ARBA" id="ARBA00023273"/>
    </source>
</evidence>
<evidence type="ECO:0000256" key="19">
    <source>
        <dbReference type="ARBA" id="ARBA00023224"/>
    </source>
</evidence>
<dbReference type="InterPro" id="IPR028398">
    <property type="entry name" value="PLC-epsilon1_RA2"/>
</dbReference>
<evidence type="ECO:0000256" key="17">
    <source>
        <dbReference type="ARBA" id="ARBA00023098"/>
    </source>
</evidence>
<dbReference type="Proteomes" id="UP000694701">
    <property type="component" value="Unplaced"/>
</dbReference>
<evidence type="ECO:0000259" key="25">
    <source>
        <dbReference type="PROSITE" id="PS50004"/>
    </source>
</evidence>
<name>A0A8C2L3S6_CYPCA</name>
<feature type="domain" description="PI-PLC Y-box" evidence="26">
    <location>
        <begin position="1662"/>
        <end position="1752"/>
    </location>
</feature>
<dbReference type="GO" id="GO:0016042">
    <property type="term" value="P:lipid catabolic process"/>
    <property type="evidence" value="ECO:0007669"/>
    <property type="project" value="UniProtKB-KW"/>
</dbReference>
<dbReference type="FunFam" id="1.10.238.10:FF:000092">
    <property type="entry name" value="Phosphoinositide phospholipase C"/>
    <property type="match status" value="1"/>
</dbReference>
<dbReference type="SUPFAM" id="SSF49562">
    <property type="entry name" value="C2 domain (Calcium/lipid-binding domain, CaLB)"/>
    <property type="match status" value="1"/>
</dbReference>
<evidence type="ECO:0000256" key="11">
    <source>
        <dbReference type="ARBA" id="ARBA00022723"/>
    </source>
</evidence>
<dbReference type="FunFam" id="2.60.40.150:FF:000085">
    <property type="entry name" value="Phosphoinositide phospholipase C"/>
    <property type="match status" value="1"/>
</dbReference>
<evidence type="ECO:0000256" key="15">
    <source>
        <dbReference type="ARBA" id="ARBA00022963"/>
    </source>
</evidence>
<keyword evidence="8" id="KW-0963">Cytoplasm</keyword>
<feature type="domain" description="Ras-associating" evidence="28">
    <location>
        <begin position="2037"/>
        <end position="2140"/>
    </location>
</feature>
<dbReference type="SUPFAM" id="SSF54236">
    <property type="entry name" value="Ubiquitin-like"/>
    <property type="match status" value="2"/>
</dbReference>
<dbReference type="InterPro" id="IPR046974">
    <property type="entry name" value="PLC_epsilon1_EF"/>
</dbReference>